<proteinExistence type="predicted"/>
<evidence type="ECO:0000313" key="4">
    <source>
        <dbReference type="Proteomes" id="UP001595444"/>
    </source>
</evidence>
<gene>
    <name evidence="3" type="primary">paaI</name>
    <name evidence="3" type="ORF">ACFOKA_05285</name>
</gene>
<dbReference type="RefSeq" id="WP_194211682.1">
    <property type="nucleotide sequence ID" value="NZ_CP061205.1"/>
</dbReference>
<dbReference type="InterPro" id="IPR011973">
    <property type="entry name" value="PaaD"/>
</dbReference>
<evidence type="ECO:0000313" key="3">
    <source>
        <dbReference type="EMBL" id="MFC3051313.1"/>
    </source>
</evidence>
<accession>A0ABV7D2R2</accession>
<dbReference type="SUPFAM" id="SSF54637">
    <property type="entry name" value="Thioesterase/thiol ester dehydrase-isomerase"/>
    <property type="match status" value="1"/>
</dbReference>
<sequence length="147" mass="15850">MTAHSDATPSTTAARNADIFQKKITFEKKMGITLCKIAPTEATLKMTVTDDVLNFFGSAHGGAIYTLADAAFAYACNTEEYVTVGASCTMDYLLPAYSGDDLTATASLYAKNGRQEIYHIKITNQNNELIAIFTGKSAKTKTLIIDS</sequence>
<dbReference type="InterPro" id="IPR003736">
    <property type="entry name" value="PAAI_dom"/>
</dbReference>
<dbReference type="InterPro" id="IPR006683">
    <property type="entry name" value="Thioestr_dom"/>
</dbReference>
<organism evidence="3 4">
    <name type="scientific">Kordiimonas pumila</name>
    <dbReference type="NCBI Taxonomy" id="2161677"/>
    <lineage>
        <taxon>Bacteria</taxon>
        <taxon>Pseudomonadati</taxon>
        <taxon>Pseudomonadota</taxon>
        <taxon>Alphaproteobacteria</taxon>
        <taxon>Kordiimonadales</taxon>
        <taxon>Kordiimonadaceae</taxon>
        <taxon>Kordiimonas</taxon>
    </lineage>
</organism>
<dbReference type="InterPro" id="IPR052723">
    <property type="entry name" value="Acyl-CoA_thioesterase_PaaI"/>
</dbReference>
<dbReference type="InterPro" id="IPR029069">
    <property type="entry name" value="HotDog_dom_sf"/>
</dbReference>
<dbReference type="Proteomes" id="UP001595444">
    <property type="component" value="Unassembled WGS sequence"/>
</dbReference>
<protein>
    <submittedName>
        <fullName evidence="3">Hydroxyphenylacetyl-CoA thioesterase PaaI</fullName>
        <ecNumber evidence="3">3.1.2.-</ecNumber>
    </submittedName>
</protein>
<dbReference type="PANTHER" id="PTHR42856:SF1">
    <property type="entry name" value="ACYL-COENZYME A THIOESTERASE PAAI"/>
    <property type="match status" value="1"/>
</dbReference>
<keyword evidence="4" id="KW-1185">Reference proteome</keyword>
<evidence type="ECO:0000259" key="2">
    <source>
        <dbReference type="Pfam" id="PF03061"/>
    </source>
</evidence>
<feature type="domain" description="Thioesterase" evidence="2">
    <location>
        <begin position="56"/>
        <end position="130"/>
    </location>
</feature>
<reference evidence="4" key="1">
    <citation type="journal article" date="2019" name="Int. J. Syst. Evol. Microbiol.">
        <title>The Global Catalogue of Microorganisms (GCM) 10K type strain sequencing project: providing services to taxonomists for standard genome sequencing and annotation.</title>
        <authorList>
            <consortium name="The Broad Institute Genomics Platform"/>
            <consortium name="The Broad Institute Genome Sequencing Center for Infectious Disease"/>
            <person name="Wu L."/>
            <person name="Ma J."/>
        </authorList>
    </citation>
    <scope>NUCLEOTIDE SEQUENCE [LARGE SCALE GENOMIC DNA]</scope>
    <source>
        <strain evidence="4">KCTC 62164</strain>
    </source>
</reference>
<dbReference type="EMBL" id="JBHRSL010000002">
    <property type="protein sequence ID" value="MFC3051313.1"/>
    <property type="molecule type" value="Genomic_DNA"/>
</dbReference>
<dbReference type="EC" id="3.1.2.-" evidence="3"/>
<evidence type="ECO:0000256" key="1">
    <source>
        <dbReference type="ARBA" id="ARBA00022801"/>
    </source>
</evidence>
<keyword evidence="1 3" id="KW-0378">Hydrolase</keyword>
<dbReference type="Pfam" id="PF03061">
    <property type="entry name" value="4HBT"/>
    <property type="match status" value="1"/>
</dbReference>
<dbReference type="GO" id="GO:0016787">
    <property type="term" value="F:hydrolase activity"/>
    <property type="evidence" value="ECO:0007669"/>
    <property type="project" value="UniProtKB-KW"/>
</dbReference>
<comment type="caution">
    <text evidence="3">The sequence shown here is derived from an EMBL/GenBank/DDBJ whole genome shotgun (WGS) entry which is preliminary data.</text>
</comment>
<dbReference type="NCBIfam" id="TIGR00369">
    <property type="entry name" value="unchar_dom_1"/>
    <property type="match status" value="1"/>
</dbReference>
<name>A0ABV7D2R2_9PROT</name>
<dbReference type="PANTHER" id="PTHR42856">
    <property type="entry name" value="ACYL-COENZYME A THIOESTERASE PAAI"/>
    <property type="match status" value="1"/>
</dbReference>
<dbReference type="CDD" id="cd03443">
    <property type="entry name" value="PaaI_thioesterase"/>
    <property type="match status" value="1"/>
</dbReference>
<dbReference type="NCBIfam" id="TIGR02286">
    <property type="entry name" value="PaaD"/>
    <property type="match status" value="1"/>
</dbReference>
<dbReference type="Gene3D" id="3.10.129.10">
    <property type="entry name" value="Hotdog Thioesterase"/>
    <property type="match status" value="1"/>
</dbReference>